<accession>A0A3R7K2C0</accession>
<reference evidence="3" key="3">
    <citation type="submission" date="2020-06" db="EMBL/GenBank/DDBJ databases">
        <authorList>
            <person name="Studholme D.J."/>
        </authorList>
    </citation>
    <scope>NUCLEOTIDE SEQUENCE</scope>
    <source>
        <strain evidence="3">NZFS 2646</strain>
        <strain evidence="4">NZFS 3630</strain>
    </source>
</reference>
<evidence type="ECO:0008006" key="9">
    <source>
        <dbReference type="Google" id="ProtNLM"/>
    </source>
</evidence>
<organism evidence="5 8">
    <name type="scientific">Phytophthora kernoviae</name>
    <dbReference type="NCBI Taxonomy" id="325452"/>
    <lineage>
        <taxon>Eukaryota</taxon>
        <taxon>Sar</taxon>
        <taxon>Stramenopiles</taxon>
        <taxon>Oomycota</taxon>
        <taxon>Peronosporomycetes</taxon>
        <taxon>Peronosporales</taxon>
        <taxon>Peronosporaceae</taxon>
        <taxon>Phytophthora</taxon>
    </lineage>
</organism>
<dbReference type="EMBL" id="JPWV03000465">
    <property type="protein sequence ID" value="KAG2510783.1"/>
    <property type="molecule type" value="Genomic_DNA"/>
</dbReference>
<dbReference type="EMBL" id="MBDN02000439">
    <property type="protein sequence ID" value="RLN75299.1"/>
    <property type="molecule type" value="Genomic_DNA"/>
</dbReference>
<reference evidence="7 8" key="2">
    <citation type="submission" date="2018-07" db="EMBL/GenBank/DDBJ databases">
        <title>Genome sequencing of oomycete isolates from Chile give support for New Zealand origin for Phytophthora kernoviae and make available the first Nothophytophthora sp. genome.</title>
        <authorList>
            <person name="Studholme D.J."/>
            <person name="Sanfuentes E."/>
            <person name="Panda P."/>
            <person name="Hill R."/>
            <person name="Sambles C."/>
            <person name="Grant M."/>
            <person name="Williams N.M."/>
            <person name="Mcdougal R.L."/>
        </authorList>
    </citation>
    <scope>NUCLEOTIDE SEQUENCE [LARGE SCALE GENOMIC DNA]</scope>
    <source>
        <strain evidence="5">Chile2</strain>
        <strain evidence="6">Chile4</strain>
    </source>
</reference>
<feature type="transmembrane region" description="Helical" evidence="2">
    <location>
        <begin position="555"/>
        <end position="577"/>
    </location>
</feature>
<keyword evidence="2" id="KW-0812">Transmembrane</keyword>
<dbReference type="EMBL" id="JPWU03000484">
    <property type="protein sequence ID" value="KAG2514103.1"/>
    <property type="molecule type" value="Genomic_DNA"/>
</dbReference>
<dbReference type="EMBL" id="MAYM02000109">
    <property type="protein sequence ID" value="RLN45933.1"/>
    <property type="molecule type" value="Genomic_DNA"/>
</dbReference>
<evidence type="ECO:0000313" key="6">
    <source>
        <dbReference type="EMBL" id="RLN75299.1"/>
    </source>
</evidence>
<dbReference type="Proteomes" id="UP000785171">
    <property type="component" value="Unassembled WGS sequence"/>
</dbReference>
<evidence type="ECO:0000256" key="1">
    <source>
        <dbReference type="SAM" id="MobiDB-lite"/>
    </source>
</evidence>
<feature type="region of interest" description="Disordered" evidence="1">
    <location>
        <begin position="1"/>
        <end position="32"/>
    </location>
</feature>
<evidence type="ECO:0000313" key="7">
    <source>
        <dbReference type="Proteomes" id="UP000285624"/>
    </source>
</evidence>
<dbReference type="Proteomes" id="UP000285883">
    <property type="component" value="Unassembled WGS sequence"/>
</dbReference>
<protein>
    <recommendedName>
        <fullName evidence="9">Transmembrane protein</fullName>
    </recommendedName>
</protein>
<gene>
    <name evidence="5" type="ORF">BBI17_008371</name>
    <name evidence="6" type="ORF">BBO99_00008424</name>
    <name evidence="3" type="ORF">JM16_008427</name>
    <name evidence="4" type="ORF">JM18_008427</name>
</gene>
<feature type="transmembrane region" description="Helical" evidence="2">
    <location>
        <begin position="78"/>
        <end position="98"/>
    </location>
</feature>
<proteinExistence type="predicted"/>
<evidence type="ECO:0000313" key="4">
    <source>
        <dbReference type="EMBL" id="KAG2514103.1"/>
    </source>
</evidence>
<comment type="caution">
    <text evidence="5">The sequence shown here is derived from an EMBL/GenBank/DDBJ whole genome shotgun (WGS) entry which is preliminary data.</text>
</comment>
<feature type="transmembrane region" description="Helical" evidence="2">
    <location>
        <begin position="184"/>
        <end position="205"/>
    </location>
</feature>
<sequence length="644" mass="70635">MELHPRPVRAVGVGVSSDPPLSSAPPASQTSFMAATRPLSSTTDYLQRSLTPGEATGDFARTNALADRNTIVDMSLRLSRFLLCVVVALIAAFGFALLTSNKKKLTYVYESKLPANTTLSSEASSVVEDYNTLFGYVMFTGGKVFEVFCETLIFPTLATYLHNCSLYPGDQPARVYSKAKARSIFWGLKTVIILMNVGFTSVYVGQTTENSPASRRLAESDELVNMLGNLEMPWAMDSESDVLHTILRTSVTGVTTPFEFQDSCQWTGQEKHDEDQKWGAWADDVDTTTVSFSFPSHAWNAALLSIQPPAEIAEIPLREYLRNPELFAKIEDWDIAELYSTFQQGMAHLNLASTLTDESTPRPLDAFIHVLATELKAALPDTAEVSELVLRLERHDLTEGCLGLSLPLTTGEGVLLVGKDALAVEHAVRPIALVTLHPATIPDTARVENEALTSWYRLVSPNGRLVHPGSIECKPLVDAYLTHIETNHFYLSDPPTQDMYSAALVYLLQRGVPTLYANAAISRRHLALSVAMASNGSDSDNKNATTDIEIAVPTATALVTVGGCIGIILLMLCVIYLPTARVKLSPDTTPAAQYVQILTDDLYPDVVHKKRLRFANGDCLLFNEYVVDAIVLHAKRDQSKKIYL</sequence>
<evidence type="ECO:0000313" key="8">
    <source>
        <dbReference type="Proteomes" id="UP000285883"/>
    </source>
</evidence>
<evidence type="ECO:0000313" key="5">
    <source>
        <dbReference type="EMBL" id="RLN45933.1"/>
    </source>
</evidence>
<keyword evidence="7" id="KW-1185">Reference proteome</keyword>
<name>A0A3R7K2C0_9STRA</name>
<feature type="compositionally biased region" description="Low complexity" evidence="1">
    <location>
        <begin position="16"/>
        <end position="28"/>
    </location>
</feature>
<dbReference type="AlphaFoldDB" id="A0A3R7K2C0"/>
<evidence type="ECO:0000313" key="3">
    <source>
        <dbReference type="EMBL" id="KAG2510783.1"/>
    </source>
</evidence>
<keyword evidence="2" id="KW-0472">Membrane</keyword>
<reference evidence="3" key="1">
    <citation type="journal article" date="2015" name="Genom Data">
        <title>Genome sequences of six Phytophthora species associated with forests in New Zealand.</title>
        <authorList>
            <person name="Studholme D.J."/>
            <person name="McDougal R.L."/>
            <person name="Sambles C."/>
            <person name="Hansen E."/>
            <person name="Hardy G."/>
            <person name="Grant M."/>
            <person name="Ganley R.J."/>
            <person name="Williams N.M."/>
        </authorList>
    </citation>
    <scope>NUCLEOTIDE SEQUENCE</scope>
    <source>
        <strain evidence="3">NZFS 2646</strain>
        <strain evidence="4">NZFS 3630</strain>
    </source>
</reference>
<keyword evidence="2" id="KW-1133">Transmembrane helix</keyword>
<dbReference type="Proteomes" id="UP000285624">
    <property type="component" value="Unassembled WGS sequence"/>
</dbReference>
<evidence type="ECO:0000256" key="2">
    <source>
        <dbReference type="SAM" id="Phobius"/>
    </source>
</evidence>
<dbReference type="Proteomes" id="UP000792063">
    <property type="component" value="Unassembled WGS sequence"/>
</dbReference>